<dbReference type="SUPFAM" id="SSF75011">
    <property type="entry name" value="3-carboxy-cis,cis-mucoante lactonizing enzyme"/>
    <property type="match status" value="1"/>
</dbReference>
<organism evidence="1 2">
    <name type="scientific">Flavivirga spongiicola</name>
    <dbReference type="NCBI Taxonomy" id="421621"/>
    <lineage>
        <taxon>Bacteria</taxon>
        <taxon>Pseudomonadati</taxon>
        <taxon>Bacteroidota</taxon>
        <taxon>Flavobacteriia</taxon>
        <taxon>Flavobacteriales</taxon>
        <taxon>Flavobacteriaceae</taxon>
        <taxon>Flavivirga</taxon>
    </lineage>
</organism>
<reference evidence="1 2" key="1">
    <citation type="submission" date="2022-09" db="EMBL/GenBank/DDBJ databases">
        <title>Genome sequencing of Flavivirga sp. MEBiC05379.</title>
        <authorList>
            <person name="Oh H.-M."/>
            <person name="Kwon K.K."/>
            <person name="Park M.J."/>
            <person name="Yang S.-H."/>
        </authorList>
    </citation>
    <scope>NUCLEOTIDE SEQUENCE [LARGE SCALE GENOMIC DNA]</scope>
    <source>
        <strain evidence="1 2">MEBiC05379</strain>
    </source>
</reference>
<evidence type="ECO:0000313" key="2">
    <source>
        <dbReference type="Proteomes" id="UP001337305"/>
    </source>
</evidence>
<sequence length="403" mass="47534">MFKNGVFYYYTVLSILFCLLSCNSDSSKPFEDFFNTTVSTEKELGYAVEIEKIALDHIESSSYIGEIGYLKDNIAFVDYRFCWVFLFDYEGNLIDKKIGHGKGPNELFIGRISGFSFLSNGQSLFHEASNRVFVFDNNWKKIKETRINWKGSQKYGKARNIKRPSAKEPIIYSPDFGNLKFKNFNKKCYFPIYSEHSNFNGLMGGYKYYKEGRILAELDLSNYSDINILRLLGRRTPELLNYSYLPHHSTFNFDIDSKGFFYIAHEIDSLIYVYDHDFNIKYAFGVEGENMDTNYKELKKHDVKKFRELFFNDRPKRGYYSDIKVFESNDQNLLVFRSYRKSISSAYDGLQIYKNKKLIVDTEVPKGFEVKYYKNGFYYSNGTIEEEEEKISFYKLKLYHSVF</sequence>
<evidence type="ECO:0000313" key="1">
    <source>
        <dbReference type="EMBL" id="MEF3834372.1"/>
    </source>
</evidence>
<dbReference type="Proteomes" id="UP001337305">
    <property type="component" value="Unassembled WGS sequence"/>
</dbReference>
<accession>A0ABU7XWU1</accession>
<evidence type="ECO:0008006" key="3">
    <source>
        <dbReference type="Google" id="ProtNLM"/>
    </source>
</evidence>
<name>A0ABU7XWU1_9FLAO</name>
<gene>
    <name evidence="1" type="ORF">N1F79_14640</name>
</gene>
<proteinExistence type="predicted"/>
<comment type="caution">
    <text evidence="1">The sequence shown here is derived from an EMBL/GenBank/DDBJ whole genome shotgun (WGS) entry which is preliminary data.</text>
</comment>
<protein>
    <recommendedName>
        <fullName evidence="3">6-bladed beta-propeller</fullName>
    </recommendedName>
</protein>
<dbReference type="RefSeq" id="WP_303306700.1">
    <property type="nucleotide sequence ID" value="NZ_JAODOP010000004.1"/>
</dbReference>
<keyword evidence="2" id="KW-1185">Reference proteome</keyword>
<dbReference type="EMBL" id="JAODOP010000004">
    <property type="protein sequence ID" value="MEF3834372.1"/>
    <property type="molecule type" value="Genomic_DNA"/>
</dbReference>